<evidence type="ECO:0000313" key="2">
    <source>
        <dbReference type="EMBL" id="RFA09585.1"/>
    </source>
</evidence>
<dbReference type="OrthoDB" id="871648at2"/>
<organism evidence="2 3">
    <name type="scientific">Subtercola boreus</name>
    <dbReference type="NCBI Taxonomy" id="120213"/>
    <lineage>
        <taxon>Bacteria</taxon>
        <taxon>Bacillati</taxon>
        <taxon>Actinomycetota</taxon>
        <taxon>Actinomycetes</taxon>
        <taxon>Micrococcales</taxon>
        <taxon>Microbacteriaceae</taxon>
        <taxon>Subtercola</taxon>
    </lineage>
</organism>
<name>A0A3E0VIX6_9MICO</name>
<accession>A0A3E0VIX6</accession>
<dbReference type="Proteomes" id="UP000256486">
    <property type="component" value="Unassembled WGS sequence"/>
</dbReference>
<feature type="domain" description="DUF6745" evidence="1">
    <location>
        <begin position="14"/>
        <end position="84"/>
    </location>
</feature>
<evidence type="ECO:0000259" key="1">
    <source>
        <dbReference type="Pfam" id="PF20530"/>
    </source>
</evidence>
<reference evidence="2 3" key="1">
    <citation type="submission" date="2017-04" db="EMBL/GenBank/DDBJ databases">
        <title>Comparative genome analysis of Subtercola boreus.</title>
        <authorList>
            <person name="Cho Y.-J."/>
            <person name="Cho A."/>
            <person name="Kim O.-S."/>
            <person name="Lee J.-I."/>
        </authorList>
    </citation>
    <scope>NUCLEOTIDE SEQUENCE [LARGE SCALE GENOMIC DNA]</scope>
    <source>
        <strain evidence="2 3">K300</strain>
    </source>
</reference>
<dbReference type="EMBL" id="NBWZ01000001">
    <property type="protein sequence ID" value="RFA09585.1"/>
    <property type="molecule type" value="Genomic_DNA"/>
</dbReference>
<sequence>MDLAYSGYYTQFWTAWVESIEVLGVEAPGEWRGLAELGRTAHWFWAFEEFAVMVERPVLLRVDSRGLIVEKGRPTIAYGDGWSL</sequence>
<proteinExistence type="predicted"/>
<comment type="caution">
    <text evidence="2">The sequence shown here is derived from an EMBL/GenBank/DDBJ whole genome shotgun (WGS) entry which is preliminary data.</text>
</comment>
<keyword evidence="3" id="KW-1185">Reference proteome</keyword>
<dbReference type="RefSeq" id="WP_116414970.1">
    <property type="nucleotide sequence ID" value="NZ_VFOO01000001.1"/>
</dbReference>
<dbReference type="AlphaFoldDB" id="A0A3E0VIX6"/>
<dbReference type="Pfam" id="PF20530">
    <property type="entry name" value="DUF6745"/>
    <property type="match status" value="1"/>
</dbReference>
<protein>
    <recommendedName>
        <fullName evidence="1">DUF6745 domain-containing protein</fullName>
    </recommendedName>
</protein>
<gene>
    <name evidence="2" type="ORF">B7R54_10405</name>
</gene>
<evidence type="ECO:0000313" key="3">
    <source>
        <dbReference type="Proteomes" id="UP000256486"/>
    </source>
</evidence>
<dbReference type="InterPro" id="IPR046633">
    <property type="entry name" value="DUF6745"/>
</dbReference>